<feature type="compositionally biased region" description="Polar residues" evidence="1">
    <location>
        <begin position="55"/>
        <end position="79"/>
    </location>
</feature>
<feature type="compositionally biased region" description="Basic and acidic residues" evidence="1">
    <location>
        <begin position="12"/>
        <end position="22"/>
    </location>
</feature>
<dbReference type="AlphaFoldDB" id="A0A511D859"/>
<sequence>MWLYHALAGKGGRGDVHNRYLDRGSAARGTEPDAPAASRPSTERRMLQPKYTAHPITNHTANRSQVSGLSRLISQSENL</sequence>
<dbReference type="EMBL" id="BJVI01000079">
    <property type="protein sequence ID" value="GEL20603.1"/>
    <property type="molecule type" value="Genomic_DNA"/>
</dbReference>
<protein>
    <submittedName>
        <fullName evidence="2">Uncharacterized protein</fullName>
    </submittedName>
</protein>
<evidence type="ECO:0000313" key="2">
    <source>
        <dbReference type="EMBL" id="GEL20603.1"/>
    </source>
</evidence>
<proteinExistence type="predicted"/>
<feature type="region of interest" description="Disordered" evidence="1">
    <location>
        <begin position="8"/>
        <end position="79"/>
    </location>
</feature>
<organism evidence="2 3">
    <name type="scientific">Pseudonocardia asaccharolytica DSM 44247 = NBRC 16224</name>
    <dbReference type="NCBI Taxonomy" id="1123024"/>
    <lineage>
        <taxon>Bacteria</taxon>
        <taxon>Bacillati</taxon>
        <taxon>Actinomycetota</taxon>
        <taxon>Actinomycetes</taxon>
        <taxon>Pseudonocardiales</taxon>
        <taxon>Pseudonocardiaceae</taxon>
        <taxon>Pseudonocardia</taxon>
    </lineage>
</organism>
<comment type="caution">
    <text evidence="2">The sequence shown here is derived from an EMBL/GenBank/DDBJ whole genome shotgun (WGS) entry which is preliminary data.</text>
</comment>
<evidence type="ECO:0000313" key="3">
    <source>
        <dbReference type="Proteomes" id="UP000321328"/>
    </source>
</evidence>
<reference evidence="2 3" key="1">
    <citation type="submission" date="2019-07" db="EMBL/GenBank/DDBJ databases">
        <title>Whole genome shotgun sequence of Pseudonocardia asaccharolytica NBRC 16224.</title>
        <authorList>
            <person name="Hosoyama A."/>
            <person name="Uohara A."/>
            <person name="Ohji S."/>
            <person name="Ichikawa N."/>
        </authorList>
    </citation>
    <scope>NUCLEOTIDE SEQUENCE [LARGE SCALE GENOMIC DNA]</scope>
    <source>
        <strain evidence="2 3">NBRC 16224</strain>
    </source>
</reference>
<name>A0A511D859_9PSEU</name>
<dbReference type="STRING" id="1123024.GCA_000423625_01777"/>
<gene>
    <name evidence="2" type="ORF">PA7_44400</name>
</gene>
<evidence type="ECO:0000256" key="1">
    <source>
        <dbReference type="SAM" id="MobiDB-lite"/>
    </source>
</evidence>
<dbReference type="Proteomes" id="UP000321328">
    <property type="component" value="Unassembled WGS sequence"/>
</dbReference>
<keyword evidence="3" id="KW-1185">Reference proteome</keyword>
<accession>A0A511D859</accession>